<evidence type="ECO:0000256" key="3">
    <source>
        <dbReference type="ARBA" id="ARBA00022705"/>
    </source>
</evidence>
<evidence type="ECO:0000256" key="6">
    <source>
        <dbReference type="ARBA" id="ARBA00034003"/>
    </source>
</evidence>
<dbReference type="InterPro" id="IPR012340">
    <property type="entry name" value="NA-bd_OB-fold"/>
</dbReference>
<dbReference type="Gene3D" id="2.40.50.140">
    <property type="entry name" value="Nucleic acid-binding proteins"/>
    <property type="match status" value="1"/>
</dbReference>
<dbReference type="CDD" id="cd07896">
    <property type="entry name" value="Adenylation_kDNA_ligase_like"/>
    <property type="match status" value="1"/>
</dbReference>
<keyword evidence="3" id="KW-0235">DNA replication</keyword>
<dbReference type="Pfam" id="PF01068">
    <property type="entry name" value="DNA_ligase_A_M"/>
    <property type="match status" value="1"/>
</dbReference>
<protein>
    <submittedName>
        <fullName evidence="9">DNA ligase</fullName>
    </submittedName>
</protein>
<dbReference type="Gene3D" id="3.30.1490.70">
    <property type="match status" value="2"/>
</dbReference>
<dbReference type="InterPro" id="IPR050326">
    <property type="entry name" value="NAD_dep_DNA_ligaseB"/>
</dbReference>
<dbReference type="SUPFAM" id="SSF56091">
    <property type="entry name" value="DNA ligase/mRNA capping enzyme, catalytic domain"/>
    <property type="match status" value="1"/>
</dbReference>
<dbReference type="GO" id="GO:0006310">
    <property type="term" value="P:DNA recombination"/>
    <property type="evidence" value="ECO:0007669"/>
    <property type="project" value="InterPro"/>
</dbReference>
<dbReference type="AlphaFoldDB" id="A0A6T9XXZ6"/>
<dbReference type="SUPFAM" id="SSF50249">
    <property type="entry name" value="Nucleic acid-binding proteins"/>
    <property type="match status" value="1"/>
</dbReference>
<dbReference type="RefSeq" id="WP_179982402.1">
    <property type="nucleotide sequence ID" value="NZ_LR812090.1"/>
</dbReference>
<evidence type="ECO:0000259" key="8">
    <source>
        <dbReference type="PROSITE" id="PS50160"/>
    </source>
</evidence>
<dbReference type="PANTHER" id="PTHR47810:SF1">
    <property type="entry name" value="DNA LIGASE B"/>
    <property type="match status" value="1"/>
</dbReference>
<keyword evidence="5" id="KW-0234">DNA repair</keyword>
<proteinExistence type="predicted"/>
<evidence type="ECO:0000256" key="7">
    <source>
        <dbReference type="SAM" id="SignalP"/>
    </source>
</evidence>
<organism evidence="9 10">
    <name type="scientific">Alteromonas macleodii</name>
    <name type="common">Pseudoalteromonas macleodii</name>
    <dbReference type="NCBI Taxonomy" id="28108"/>
    <lineage>
        <taxon>Bacteria</taxon>
        <taxon>Pseudomonadati</taxon>
        <taxon>Pseudomonadota</taxon>
        <taxon>Gammaproteobacteria</taxon>
        <taxon>Alteromonadales</taxon>
        <taxon>Alteromonadaceae</taxon>
        <taxon>Alteromonas/Salinimonas group</taxon>
        <taxon>Alteromonas</taxon>
    </lineage>
</organism>
<dbReference type="Proteomes" id="UP000509458">
    <property type="component" value="Chromosome"/>
</dbReference>
<keyword evidence="4" id="KW-0227">DNA damage</keyword>
<comment type="cofactor">
    <cofactor evidence="1">
        <name>a divalent metal cation</name>
        <dbReference type="ChEBI" id="CHEBI:60240"/>
    </cofactor>
</comment>
<dbReference type="GO" id="GO:0006260">
    <property type="term" value="P:DNA replication"/>
    <property type="evidence" value="ECO:0007669"/>
    <property type="project" value="UniProtKB-KW"/>
</dbReference>
<dbReference type="InterPro" id="IPR029319">
    <property type="entry name" value="DNA_ligase_OB"/>
</dbReference>
<sequence>MRYILTSVCVFLITAVSHVCAQSKLDIVDGLQLAKQYEHSRQDINITDYWVSEKLDGIRARWDGTELRTRNNNKIFAPAWFTANWPKATIDGELWIERGQFELTASIVLSKLTEEKSHLVANSLSGAETTAYDITAASIPDTRWAKVRFMAFDMPVAGQRFDSRLNKLNSLKKAIPNPTFDVLPQFKLLSLTALEEELKQVTKNGGEGLMLHHGKAFYQTGRSDNLLKVKHFEDAEAKVLAQLPGKGKFKGMMGSLLVETSDGIRFKLGTGFSNKERQAPPAIGSWVTFKFYGVTKNGKPKFASYLRTRPGFDLSKK</sequence>
<evidence type="ECO:0000256" key="2">
    <source>
        <dbReference type="ARBA" id="ARBA00022598"/>
    </source>
</evidence>
<evidence type="ECO:0000313" key="10">
    <source>
        <dbReference type="Proteomes" id="UP000509458"/>
    </source>
</evidence>
<gene>
    <name evidence="9" type="ORF">ALFOR1_20189</name>
</gene>
<evidence type="ECO:0000256" key="1">
    <source>
        <dbReference type="ARBA" id="ARBA00001968"/>
    </source>
</evidence>
<dbReference type="InterPro" id="IPR012310">
    <property type="entry name" value="DNA_ligase_ATP-dep_cent"/>
</dbReference>
<dbReference type="NCBIfam" id="NF006592">
    <property type="entry name" value="PRK09125.1"/>
    <property type="match status" value="1"/>
</dbReference>
<keyword evidence="7" id="KW-0732">Signal</keyword>
<feature type="domain" description="ATP-dependent DNA ligase family profile" evidence="8">
    <location>
        <begin position="164"/>
        <end position="262"/>
    </location>
</feature>
<evidence type="ECO:0000256" key="4">
    <source>
        <dbReference type="ARBA" id="ARBA00022763"/>
    </source>
</evidence>
<dbReference type="Gene3D" id="3.30.470.30">
    <property type="entry name" value="DNA ligase/mRNA capping enzyme"/>
    <property type="match status" value="1"/>
</dbReference>
<dbReference type="GO" id="GO:0005524">
    <property type="term" value="F:ATP binding"/>
    <property type="evidence" value="ECO:0007669"/>
    <property type="project" value="InterPro"/>
</dbReference>
<comment type="catalytic activity">
    <reaction evidence="6">
        <text>ATP + (deoxyribonucleotide)n-3'-hydroxyl + 5'-phospho-(deoxyribonucleotide)m = (deoxyribonucleotide)n+m + AMP + diphosphate.</text>
        <dbReference type="EC" id="6.5.1.1"/>
    </reaction>
</comment>
<dbReference type="PROSITE" id="PS50160">
    <property type="entry name" value="DNA_LIGASE_A3"/>
    <property type="match status" value="1"/>
</dbReference>
<evidence type="ECO:0000256" key="5">
    <source>
        <dbReference type="ARBA" id="ARBA00023204"/>
    </source>
</evidence>
<feature type="chain" id="PRO_5029676905" evidence="7">
    <location>
        <begin position="22"/>
        <end position="317"/>
    </location>
</feature>
<dbReference type="CDD" id="cd08041">
    <property type="entry name" value="OBF_kDNA_ligase_like"/>
    <property type="match status" value="1"/>
</dbReference>
<feature type="signal peptide" evidence="7">
    <location>
        <begin position="1"/>
        <end position="21"/>
    </location>
</feature>
<name>A0A6T9XXZ6_ALTMA</name>
<dbReference type="GO" id="GO:0006281">
    <property type="term" value="P:DNA repair"/>
    <property type="evidence" value="ECO:0007669"/>
    <property type="project" value="UniProtKB-KW"/>
</dbReference>
<reference evidence="9 10" key="1">
    <citation type="submission" date="2020-06" db="EMBL/GenBank/DDBJ databases">
        <authorList>
            <person name="Duchaud E."/>
        </authorList>
    </citation>
    <scope>NUCLEOTIDE SEQUENCE [LARGE SCALE GENOMIC DNA]</scope>
    <source>
        <strain evidence="9">Alteromonas fortis</strain>
    </source>
</reference>
<keyword evidence="2 9" id="KW-0436">Ligase</keyword>
<accession>A0A6T9XXZ6</accession>
<evidence type="ECO:0000313" key="9">
    <source>
        <dbReference type="EMBL" id="CAB9492749.1"/>
    </source>
</evidence>
<dbReference type="Pfam" id="PF14743">
    <property type="entry name" value="DNA_ligase_OB_2"/>
    <property type="match status" value="1"/>
</dbReference>
<dbReference type="PANTHER" id="PTHR47810">
    <property type="entry name" value="DNA LIGASE"/>
    <property type="match status" value="1"/>
</dbReference>
<dbReference type="GO" id="GO:0003910">
    <property type="term" value="F:DNA ligase (ATP) activity"/>
    <property type="evidence" value="ECO:0007669"/>
    <property type="project" value="UniProtKB-EC"/>
</dbReference>
<dbReference type="EMBL" id="LR812090">
    <property type="protein sequence ID" value="CAB9492749.1"/>
    <property type="molecule type" value="Genomic_DNA"/>
</dbReference>